<dbReference type="KEGG" id="hmo:HM1_3018"/>
<reference evidence="2 3" key="1">
    <citation type="journal article" date="2008" name="J. Bacteriol.">
        <title>The genome of Heliobacterium modesticaldum, a phototrophic representative of the Firmicutes containing the simplest photosynthetic apparatus.</title>
        <authorList>
            <person name="Sattley W.M."/>
            <person name="Madigan M.T."/>
            <person name="Swingley W.D."/>
            <person name="Cheung P.C."/>
            <person name="Clocksin K.M."/>
            <person name="Conrad A.L."/>
            <person name="Dejesa L.C."/>
            <person name="Honchak B.M."/>
            <person name="Jung D.O."/>
            <person name="Karbach L.E."/>
            <person name="Kurdoglu A."/>
            <person name="Lahiri S."/>
            <person name="Mastrian S.D."/>
            <person name="Page L.E."/>
            <person name="Taylor H.L."/>
            <person name="Wang Z.T."/>
            <person name="Raymond J."/>
            <person name="Chen M."/>
            <person name="Blankenship R.E."/>
            <person name="Touchman J.W."/>
        </authorList>
    </citation>
    <scope>NUCLEOTIDE SEQUENCE [LARGE SCALE GENOMIC DNA]</scope>
    <source>
        <strain evidence="3">ATCC 51547 / Ice1</strain>
    </source>
</reference>
<dbReference type="EMBL" id="CP000930">
    <property type="protein sequence ID" value="ABZ85525.1"/>
    <property type="molecule type" value="Genomic_DNA"/>
</dbReference>
<gene>
    <name evidence="2" type="ORF">HM1_3018</name>
</gene>
<keyword evidence="3" id="KW-1185">Reference proteome</keyword>
<feature type="region of interest" description="Disordered" evidence="1">
    <location>
        <begin position="1"/>
        <end position="37"/>
    </location>
</feature>
<feature type="compositionally biased region" description="Polar residues" evidence="1">
    <location>
        <begin position="20"/>
        <end position="37"/>
    </location>
</feature>
<dbReference type="Proteomes" id="UP000008550">
    <property type="component" value="Chromosome"/>
</dbReference>
<dbReference type="HOGENOM" id="CLU_3344461_0_0_9"/>
<protein>
    <submittedName>
        <fullName evidence="2">Uncharacterized protein</fullName>
    </submittedName>
</protein>
<sequence length="37" mass="4158">MSIPHSPSSGGDLPKRESNRASQKGFETSTVKQRYHR</sequence>
<accession>B0TDK0</accession>
<name>B0TDK0_HELMI</name>
<evidence type="ECO:0000313" key="3">
    <source>
        <dbReference type="Proteomes" id="UP000008550"/>
    </source>
</evidence>
<dbReference type="AlphaFoldDB" id="B0TDK0"/>
<evidence type="ECO:0000256" key="1">
    <source>
        <dbReference type="SAM" id="MobiDB-lite"/>
    </source>
</evidence>
<evidence type="ECO:0000313" key="2">
    <source>
        <dbReference type="EMBL" id="ABZ85525.1"/>
    </source>
</evidence>
<dbReference type="STRING" id="498761.HM1_3018"/>
<proteinExistence type="predicted"/>
<organism evidence="2 3">
    <name type="scientific">Heliobacterium modesticaldum (strain ATCC 51547 / Ice1)</name>
    <dbReference type="NCBI Taxonomy" id="498761"/>
    <lineage>
        <taxon>Bacteria</taxon>
        <taxon>Bacillati</taxon>
        <taxon>Bacillota</taxon>
        <taxon>Clostridia</taxon>
        <taxon>Eubacteriales</taxon>
        <taxon>Heliobacteriaceae</taxon>
        <taxon>Heliomicrobium</taxon>
    </lineage>
</organism>